<dbReference type="InterPro" id="IPR012340">
    <property type="entry name" value="NA-bd_OB-fold"/>
</dbReference>
<dbReference type="Gene3D" id="2.40.50.140">
    <property type="entry name" value="Nucleic acid-binding proteins"/>
    <property type="match status" value="1"/>
</dbReference>
<dbReference type="PRINTS" id="PR01042">
    <property type="entry name" value="TRNASYNTHASP"/>
</dbReference>
<dbReference type="Pfam" id="PF01336">
    <property type="entry name" value="tRNA_anti-codon"/>
    <property type="match status" value="1"/>
</dbReference>
<dbReference type="InterPro" id="IPR045864">
    <property type="entry name" value="aa-tRNA-synth_II/BPL/LPL"/>
</dbReference>
<keyword evidence="7 9" id="KW-0648">Protein biosynthesis</keyword>
<evidence type="ECO:0000256" key="2">
    <source>
        <dbReference type="ARBA" id="ARBA00005312"/>
    </source>
</evidence>
<keyword evidence="4 9" id="KW-0436">Ligase</keyword>
<dbReference type="InterPro" id="IPR004365">
    <property type="entry name" value="NA-bd_OB_tRNA"/>
</dbReference>
<feature type="binding site" evidence="9">
    <location>
        <begin position="409"/>
        <end position="412"/>
    </location>
    <ligand>
        <name>ATP</name>
        <dbReference type="ChEBI" id="CHEBI:30616"/>
    </ligand>
</feature>
<dbReference type="InterPro" id="IPR006195">
    <property type="entry name" value="aa-tRNA-synth_II"/>
</dbReference>
<feature type="binding site" evidence="9">
    <location>
        <position position="169"/>
    </location>
    <ligand>
        <name>L-aspartate</name>
        <dbReference type="ChEBI" id="CHEBI:29991"/>
    </ligand>
</feature>
<accession>A0A1F6CHY0</accession>
<dbReference type="GO" id="GO:0004815">
    <property type="term" value="F:aspartate-tRNA ligase activity"/>
    <property type="evidence" value="ECO:0007669"/>
    <property type="project" value="UniProtKB-UniRule"/>
</dbReference>
<keyword evidence="8 9" id="KW-0030">Aminoacyl-tRNA synthetase</keyword>
<dbReference type="Gene3D" id="3.30.930.10">
    <property type="entry name" value="Bira Bifunctional Protein, Domain 2"/>
    <property type="match status" value="1"/>
</dbReference>
<feature type="domain" description="Aminoacyl-transfer RNA synthetases class-II family profile" evidence="10">
    <location>
        <begin position="136"/>
        <end position="430"/>
    </location>
</feature>
<evidence type="ECO:0000256" key="6">
    <source>
        <dbReference type="ARBA" id="ARBA00022840"/>
    </source>
</evidence>
<organism evidence="11 12">
    <name type="scientific">Candidatus Kaiserbacteria bacterium RIFCSPHIGHO2_01_FULL_53_31</name>
    <dbReference type="NCBI Taxonomy" id="1798481"/>
    <lineage>
        <taxon>Bacteria</taxon>
        <taxon>Candidatus Kaiseribacteriota</taxon>
    </lineage>
</organism>
<evidence type="ECO:0000313" key="12">
    <source>
        <dbReference type="Proteomes" id="UP000178815"/>
    </source>
</evidence>
<dbReference type="NCBIfam" id="NF003483">
    <property type="entry name" value="PRK05159.1"/>
    <property type="match status" value="1"/>
</dbReference>
<dbReference type="Proteomes" id="UP000178815">
    <property type="component" value="Unassembled WGS sequence"/>
</dbReference>
<evidence type="ECO:0000256" key="4">
    <source>
        <dbReference type="ARBA" id="ARBA00022598"/>
    </source>
</evidence>
<dbReference type="GO" id="GO:0003723">
    <property type="term" value="F:RNA binding"/>
    <property type="evidence" value="ECO:0007669"/>
    <property type="project" value="TreeGrafter"/>
</dbReference>
<proteinExistence type="inferred from homology"/>
<dbReference type="InterPro" id="IPR004523">
    <property type="entry name" value="Asp-tRNA_synthase_2"/>
</dbReference>
<dbReference type="Pfam" id="PF00152">
    <property type="entry name" value="tRNA-synt_2"/>
    <property type="match status" value="1"/>
</dbReference>
<gene>
    <name evidence="9" type="primary">aspS</name>
    <name evidence="11" type="ORF">A2678_01795</name>
</gene>
<comment type="caution">
    <text evidence="9">Lacks conserved residue(s) required for the propagation of feature annotation.</text>
</comment>
<evidence type="ECO:0000256" key="7">
    <source>
        <dbReference type="ARBA" id="ARBA00022917"/>
    </source>
</evidence>
<dbReference type="SUPFAM" id="SSF55681">
    <property type="entry name" value="Class II aaRS and biotin synthetases"/>
    <property type="match status" value="1"/>
</dbReference>
<dbReference type="GO" id="GO:0005524">
    <property type="term" value="F:ATP binding"/>
    <property type="evidence" value="ECO:0007669"/>
    <property type="project" value="UniProtKB-UniRule"/>
</dbReference>
<feature type="binding site" evidence="9">
    <location>
        <position position="368"/>
    </location>
    <ligand>
        <name>L-aspartate</name>
        <dbReference type="ChEBI" id="CHEBI:29991"/>
    </ligand>
</feature>
<feature type="binding site" evidence="9">
    <location>
        <position position="364"/>
    </location>
    <ligand>
        <name>L-aspartate</name>
        <dbReference type="ChEBI" id="CHEBI:29991"/>
    </ligand>
</feature>
<sequence>MERSMIVELGWHIGETVSISGWVDVRRDHGKLVFLDIRDRSGKAQCVCLPQHSEAVTIAQTLRQEWVVQLEGVVNERPEKMRTETANGNIELEVTSITIVAPAQELPFPKDEKVNLDTYLDNLPLTLRSDRARAIFRVQAEITNAYRGFLNLHGFTEFQAPKLIGDDAEGGANVFSVPYFNDKTAHLGTSPQFYKQIMVGVLERVYAVGNVYRAEKHSTTRHLNEYTSMDMEMGFIKDHSDLMDLELRFMHALIKQLEMNCKEEFALLGATLPTAPAEFPMMKLREALELIYKETGRDNRIEPDLEPEDERWLSEWAKREKGSDFIFITHYPLSKRPMYTYEDPDDLGYTRSFDLLFRGVEITTGGQRRHEYESLIEGIKMKGLDPEKFSYYLQAFKYGMPPHGGWGMGLERLTQKMLNLANVKEATLFPRDINRIDTLLSDVHADTTED</sequence>
<evidence type="ECO:0000256" key="5">
    <source>
        <dbReference type="ARBA" id="ARBA00022741"/>
    </source>
</evidence>
<feature type="binding site" evidence="9">
    <location>
        <position position="361"/>
    </location>
    <ligand>
        <name>ATP</name>
        <dbReference type="ChEBI" id="CHEBI:30616"/>
    </ligand>
</feature>
<dbReference type="InterPro" id="IPR047089">
    <property type="entry name" value="Asp-tRNA-ligase_1_N"/>
</dbReference>
<dbReference type="AlphaFoldDB" id="A0A1F6CHY0"/>
<feature type="binding site" evidence="9">
    <location>
        <begin position="221"/>
        <end position="223"/>
    </location>
    <ligand>
        <name>ATP</name>
        <dbReference type="ChEBI" id="CHEBI:30616"/>
    </ligand>
</feature>
<protein>
    <recommendedName>
        <fullName evidence="9">Aspartate--tRNA ligase</fullName>
        <ecNumber evidence="9">6.1.1.12</ecNumber>
    </recommendedName>
    <alternativeName>
        <fullName evidence="9">Aspartyl-tRNA synthetase</fullName>
        <shortName evidence="9">AspRS</shortName>
    </alternativeName>
</protein>
<dbReference type="PANTHER" id="PTHR43450:SF1">
    <property type="entry name" value="ASPARTATE--TRNA LIGASE, CYTOPLASMIC"/>
    <property type="match status" value="1"/>
</dbReference>
<comment type="subcellular location">
    <subcellularLocation>
        <location evidence="1 9">Cytoplasm</location>
    </subcellularLocation>
</comment>
<dbReference type="STRING" id="1798481.A2678_01795"/>
<dbReference type="HAMAP" id="MF_02075">
    <property type="entry name" value="Asp_tRNA_synth_type2"/>
    <property type="match status" value="1"/>
</dbReference>
<comment type="catalytic activity">
    <reaction evidence="9">
        <text>tRNA(Asp) + L-aspartate + ATP = L-aspartyl-tRNA(Asp) + AMP + diphosphate</text>
        <dbReference type="Rhea" id="RHEA:19649"/>
        <dbReference type="Rhea" id="RHEA-COMP:9660"/>
        <dbReference type="Rhea" id="RHEA-COMP:9678"/>
        <dbReference type="ChEBI" id="CHEBI:29991"/>
        <dbReference type="ChEBI" id="CHEBI:30616"/>
        <dbReference type="ChEBI" id="CHEBI:33019"/>
        <dbReference type="ChEBI" id="CHEBI:78442"/>
        <dbReference type="ChEBI" id="CHEBI:78516"/>
        <dbReference type="ChEBI" id="CHEBI:456215"/>
        <dbReference type="EC" id="6.1.1.12"/>
    </reaction>
</comment>
<feature type="binding site" evidence="9">
    <location>
        <position position="213"/>
    </location>
    <ligand>
        <name>L-aspartate</name>
        <dbReference type="ChEBI" id="CHEBI:29991"/>
    </ligand>
</feature>
<dbReference type="SUPFAM" id="SSF50249">
    <property type="entry name" value="Nucleic acid-binding proteins"/>
    <property type="match status" value="1"/>
</dbReference>
<keyword evidence="3 9" id="KW-0963">Cytoplasm</keyword>
<evidence type="ECO:0000313" key="11">
    <source>
        <dbReference type="EMBL" id="OGG48580.1"/>
    </source>
</evidence>
<dbReference type="CDD" id="cd04317">
    <property type="entry name" value="EcAspRS_like_N"/>
    <property type="match status" value="1"/>
</dbReference>
<evidence type="ECO:0000256" key="9">
    <source>
        <dbReference type="HAMAP-Rule" id="MF_02075"/>
    </source>
</evidence>
<dbReference type="PANTHER" id="PTHR43450">
    <property type="entry name" value="ASPARTYL-TRNA SYNTHETASE"/>
    <property type="match status" value="1"/>
</dbReference>
<evidence type="ECO:0000256" key="1">
    <source>
        <dbReference type="ARBA" id="ARBA00004496"/>
    </source>
</evidence>
<comment type="subunit">
    <text evidence="9">Homodimer.</text>
</comment>
<feature type="region of interest" description="Aspartate" evidence="9">
    <location>
        <begin position="192"/>
        <end position="195"/>
    </location>
</feature>
<dbReference type="GO" id="GO:0006422">
    <property type="term" value="P:aspartyl-tRNA aminoacylation"/>
    <property type="evidence" value="ECO:0007669"/>
    <property type="project" value="UniProtKB-UniRule"/>
</dbReference>
<keyword evidence="5 9" id="KW-0547">Nucleotide-binding</keyword>
<evidence type="ECO:0000256" key="3">
    <source>
        <dbReference type="ARBA" id="ARBA00022490"/>
    </source>
</evidence>
<dbReference type="InterPro" id="IPR004364">
    <property type="entry name" value="Aa-tRNA-synt_II"/>
</dbReference>
<keyword evidence="6 9" id="KW-0067">ATP-binding</keyword>
<dbReference type="GO" id="GO:0005829">
    <property type="term" value="C:cytosol"/>
    <property type="evidence" value="ECO:0007669"/>
    <property type="project" value="TreeGrafter"/>
</dbReference>
<evidence type="ECO:0000256" key="8">
    <source>
        <dbReference type="ARBA" id="ARBA00023146"/>
    </source>
</evidence>
<dbReference type="InterPro" id="IPR002312">
    <property type="entry name" value="Asp/Asn-tRNA-synth_IIb"/>
</dbReference>
<name>A0A1F6CHY0_9BACT</name>
<dbReference type="PROSITE" id="PS50862">
    <property type="entry name" value="AA_TRNA_LIGASE_II"/>
    <property type="match status" value="1"/>
</dbReference>
<dbReference type="GO" id="GO:0017101">
    <property type="term" value="C:aminoacyl-tRNA synthetase multienzyme complex"/>
    <property type="evidence" value="ECO:0007669"/>
    <property type="project" value="TreeGrafter"/>
</dbReference>
<dbReference type="EC" id="6.1.1.12" evidence="9"/>
<dbReference type="EMBL" id="MFKU01000010">
    <property type="protein sequence ID" value="OGG48580.1"/>
    <property type="molecule type" value="Genomic_DNA"/>
</dbReference>
<evidence type="ECO:0000259" key="10">
    <source>
        <dbReference type="PROSITE" id="PS50862"/>
    </source>
</evidence>
<feature type="binding site" evidence="9">
    <location>
        <begin position="213"/>
        <end position="215"/>
    </location>
    <ligand>
        <name>ATP</name>
        <dbReference type="ChEBI" id="CHEBI:30616"/>
    </ligand>
</feature>
<comment type="similarity">
    <text evidence="2 9">Belongs to the class-II aminoacyl-tRNA synthetase family. Type 2 subfamily.</text>
</comment>
<comment type="caution">
    <text evidence="11">The sequence shown here is derived from an EMBL/GenBank/DDBJ whole genome shotgun (WGS) entry which is preliminary data.</text>
</comment>
<comment type="function">
    <text evidence="9">Catalyzes the attachment of L-aspartate to tRNA(Asp) in a two-step reaction: L-aspartate is first activated by ATP to form Asp-AMP and then transferred to the acceptor end of tRNA(Asp).</text>
</comment>
<reference evidence="11 12" key="1">
    <citation type="journal article" date="2016" name="Nat. Commun.">
        <title>Thousands of microbial genomes shed light on interconnected biogeochemical processes in an aquifer system.</title>
        <authorList>
            <person name="Anantharaman K."/>
            <person name="Brown C.T."/>
            <person name="Hug L.A."/>
            <person name="Sharon I."/>
            <person name="Castelle C.J."/>
            <person name="Probst A.J."/>
            <person name="Thomas B.C."/>
            <person name="Singh A."/>
            <person name="Wilkins M.J."/>
            <person name="Karaoz U."/>
            <person name="Brodie E.L."/>
            <person name="Williams K.H."/>
            <person name="Hubbard S.S."/>
            <person name="Banfield J.F."/>
        </authorList>
    </citation>
    <scope>NUCLEOTIDE SEQUENCE [LARGE SCALE GENOMIC DNA]</scope>
</reference>